<keyword evidence="1" id="KW-0812">Transmembrane</keyword>
<dbReference type="PIRSF" id="PIRSF003203">
    <property type="entry name" value="AzlD"/>
    <property type="match status" value="1"/>
</dbReference>
<organism evidence="2 3">
    <name type="scientific">Suipraeoptans intestinalis</name>
    <dbReference type="NCBI Taxonomy" id="2606628"/>
    <lineage>
        <taxon>Bacteria</taxon>
        <taxon>Bacillati</taxon>
        <taxon>Bacillota</taxon>
        <taxon>Clostridia</taxon>
        <taxon>Lachnospirales</taxon>
        <taxon>Lachnospiraceae</taxon>
        <taxon>Suipraeoptans</taxon>
    </lineage>
</organism>
<dbReference type="EMBL" id="VULY01000018">
    <property type="protein sequence ID" value="MSR94747.1"/>
    <property type="molecule type" value="Genomic_DNA"/>
</dbReference>
<accession>A0A6N7V3L6</accession>
<evidence type="ECO:0000313" key="3">
    <source>
        <dbReference type="Proteomes" id="UP000434409"/>
    </source>
</evidence>
<feature type="transmembrane region" description="Helical" evidence="1">
    <location>
        <begin position="90"/>
        <end position="107"/>
    </location>
</feature>
<protein>
    <submittedName>
        <fullName evidence="2">Branched-chain amino acid transporter AzlD</fullName>
    </submittedName>
</protein>
<comment type="caution">
    <text evidence="2">The sequence shown here is derived from an EMBL/GenBank/DDBJ whole genome shotgun (WGS) entry which is preliminary data.</text>
</comment>
<proteinExistence type="predicted"/>
<keyword evidence="3" id="KW-1185">Reference proteome</keyword>
<name>A0A6N7V3L6_9FIRM</name>
<sequence length="108" mass="11980">MTVGQQMILIGLIVLGTVLTRFFPFLLFPGGKETPKYIVYLGKVLPMAVFGLLVVYSVKQVHILQRPYGIPEALGILAVIALHCWKKQMLLSIGGGTVFYMLLVQLVF</sequence>
<dbReference type="Proteomes" id="UP000434409">
    <property type="component" value="Unassembled WGS sequence"/>
</dbReference>
<dbReference type="Pfam" id="PF05437">
    <property type="entry name" value="AzlD"/>
    <property type="match status" value="1"/>
</dbReference>
<dbReference type="AlphaFoldDB" id="A0A6N7V3L6"/>
<dbReference type="RefSeq" id="WP_154478564.1">
    <property type="nucleotide sequence ID" value="NZ_VULY01000018.1"/>
</dbReference>
<keyword evidence="1" id="KW-0472">Membrane</keyword>
<keyword evidence="1" id="KW-1133">Transmembrane helix</keyword>
<evidence type="ECO:0000256" key="1">
    <source>
        <dbReference type="SAM" id="Phobius"/>
    </source>
</evidence>
<reference evidence="2 3" key="1">
    <citation type="submission" date="2019-08" db="EMBL/GenBank/DDBJ databases">
        <title>In-depth cultivation of the pig gut microbiome towards novel bacterial diversity and tailored functional studies.</title>
        <authorList>
            <person name="Wylensek D."/>
            <person name="Hitch T.C.A."/>
            <person name="Clavel T."/>
        </authorList>
    </citation>
    <scope>NUCLEOTIDE SEQUENCE [LARGE SCALE GENOMIC DNA]</scope>
    <source>
        <strain evidence="2 3">68-1-5</strain>
    </source>
</reference>
<dbReference type="InterPro" id="IPR008407">
    <property type="entry name" value="Brnchd-chn_aa_trnsp_AzlD"/>
</dbReference>
<gene>
    <name evidence="2" type="ORF">FYJ34_10880</name>
</gene>
<feature type="transmembrane region" description="Helical" evidence="1">
    <location>
        <begin position="6"/>
        <end position="28"/>
    </location>
</feature>
<evidence type="ECO:0000313" key="2">
    <source>
        <dbReference type="EMBL" id="MSR94747.1"/>
    </source>
</evidence>
<feature type="transmembrane region" description="Helical" evidence="1">
    <location>
        <begin position="37"/>
        <end position="56"/>
    </location>
</feature>